<feature type="domain" description="TIR" evidence="1">
    <location>
        <begin position="2"/>
        <end position="115"/>
    </location>
</feature>
<dbReference type="SUPFAM" id="SSF52200">
    <property type="entry name" value="Toll/Interleukin receptor TIR domain"/>
    <property type="match status" value="1"/>
</dbReference>
<dbReference type="AlphaFoldDB" id="A0A4P6LSN7"/>
<dbReference type="InterPro" id="IPR000157">
    <property type="entry name" value="TIR_dom"/>
</dbReference>
<name>A0A4P6LSN7_9FIRM</name>
<protein>
    <recommendedName>
        <fullName evidence="1">TIR domain-containing protein</fullName>
    </recommendedName>
</protein>
<organism evidence="2 3">
    <name type="scientific">Blautia producta</name>
    <dbReference type="NCBI Taxonomy" id="33035"/>
    <lineage>
        <taxon>Bacteria</taxon>
        <taxon>Bacillati</taxon>
        <taxon>Bacillota</taxon>
        <taxon>Clostridia</taxon>
        <taxon>Lachnospirales</taxon>
        <taxon>Lachnospiraceae</taxon>
        <taxon>Blautia</taxon>
    </lineage>
</organism>
<dbReference type="KEGG" id="bpro:PMF13cell1_00756"/>
<dbReference type="Pfam" id="PF13676">
    <property type="entry name" value="TIR_2"/>
    <property type="match status" value="1"/>
</dbReference>
<dbReference type="Proteomes" id="UP000289794">
    <property type="component" value="Chromosome"/>
</dbReference>
<gene>
    <name evidence="2" type="ORF">PMF13cell1_00756</name>
</gene>
<dbReference type="InterPro" id="IPR035897">
    <property type="entry name" value="Toll_tir_struct_dom_sf"/>
</dbReference>
<accession>A0A4P6LSN7</accession>
<evidence type="ECO:0000313" key="3">
    <source>
        <dbReference type="Proteomes" id="UP000289794"/>
    </source>
</evidence>
<evidence type="ECO:0000313" key="2">
    <source>
        <dbReference type="EMBL" id="QBE95241.1"/>
    </source>
</evidence>
<reference evidence="2 3" key="1">
    <citation type="submission" date="2019-01" db="EMBL/GenBank/DDBJ databases">
        <title>PMF-metabolizing Aryl O-demethylase.</title>
        <authorList>
            <person name="Kim M."/>
        </authorList>
    </citation>
    <scope>NUCLEOTIDE SEQUENCE [LARGE SCALE GENOMIC DNA]</scope>
    <source>
        <strain evidence="2 3">PMF1</strain>
    </source>
</reference>
<dbReference type="RefSeq" id="WP_130179853.1">
    <property type="nucleotide sequence ID" value="NZ_CP035945.1"/>
</dbReference>
<dbReference type="EMBL" id="CP035945">
    <property type="protein sequence ID" value="QBE95241.1"/>
    <property type="molecule type" value="Genomic_DNA"/>
</dbReference>
<dbReference type="GO" id="GO:0007165">
    <property type="term" value="P:signal transduction"/>
    <property type="evidence" value="ECO:0007669"/>
    <property type="project" value="InterPro"/>
</dbReference>
<dbReference type="Gene3D" id="3.40.50.10140">
    <property type="entry name" value="Toll/interleukin-1 receptor homology (TIR) domain"/>
    <property type="match status" value="1"/>
</dbReference>
<proteinExistence type="predicted"/>
<evidence type="ECO:0000259" key="1">
    <source>
        <dbReference type="Pfam" id="PF13676"/>
    </source>
</evidence>
<sequence>MIFLSHNSKDKTIVEPFANRLAEVFGMNNVFYDSWSIQPGDGIIDKMEEGLSTSEFFFFFVSENSLQSNMVKLEWQNAIMKATNGKVKFIPIRLDRSVMPALLTQTLYLDVCENGFEVVLRQMIDVINGRNVYTGKETTYENIKAKIKRINDFEIEVEFYAETYMEPISRYGIVIKNDEKDVQWKCTTDPLCLNGFNKDGATIFGTIKCNVIAVTANRATTPEFPVVINVKSSNVPLQYIGVLRAKSQDRYEPIPFRIV</sequence>